<keyword evidence="6 12" id="KW-0915">Sodium</keyword>
<evidence type="ECO:0000256" key="1">
    <source>
        <dbReference type="ARBA" id="ARBA00004651"/>
    </source>
</evidence>
<accession>A0A370U5I8</accession>
<dbReference type="PANTHER" id="PTHR28259">
    <property type="entry name" value="FLUORIDE EXPORT PROTEIN 1-RELATED"/>
    <property type="match status" value="1"/>
</dbReference>
<name>A0A370U5I8_9GAMM</name>
<keyword evidence="14" id="KW-1185">Reference proteome</keyword>
<proteinExistence type="inferred from homology"/>
<evidence type="ECO:0000256" key="7">
    <source>
        <dbReference type="ARBA" id="ARBA00023065"/>
    </source>
</evidence>
<dbReference type="EMBL" id="QKRA01000010">
    <property type="protein sequence ID" value="RDL43032.1"/>
    <property type="molecule type" value="Genomic_DNA"/>
</dbReference>
<comment type="activity regulation">
    <text evidence="12">Na(+) is not transported, but it plays an essential structural role and its presence is essential for fluoride channel function.</text>
</comment>
<keyword evidence="12" id="KW-0479">Metal-binding</keyword>
<dbReference type="OrthoDB" id="9806299at2"/>
<evidence type="ECO:0000256" key="10">
    <source>
        <dbReference type="ARBA" id="ARBA00035120"/>
    </source>
</evidence>
<evidence type="ECO:0000313" key="13">
    <source>
        <dbReference type="EMBL" id="RDL43032.1"/>
    </source>
</evidence>
<dbReference type="Proteomes" id="UP000254326">
    <property type="component" value="Unassembled WGS sequence"/>
</dbReference>
<comment type="function">
    <text evidence="12">Fluoride-specific ion channel. Important for reducing fluoride concentration in the cell, thus reducing its toxicity.</text>
</comment>
<reference evidence="13 14" key="1">
    <citation type="submission" date="2018-06" db="EMBL/GenBank/DDBJ databases">
        <title>Marinomonas sp. YLB-05 draft genome sequence.</title>
        <authorList>
            <person name="Yu L."/>
            <person name="Tang X."/>
        </authorList>
    </citation>
    <scope>NUCLEOTIDE SEQUENCE [LARGE SCALE GENOMIC DNA]</scope>
    <source>
        <strain evidence="13 14">YLB-05</strain>
    </source>
</reference>
<dbReference type="NCBIfam" id="TIGR00494">
    <property type="entry name" value="crcB"/>
    <property type="match status" value="1"/>
</dbReference>
<feature type="transmembrane region" description="Helical" evidence="12">
    <location>
        <begin position="99"/>
        <end position="120"/>
    </location>
</feature>
<keyword evidence="3" id="KW-0997">Cell inner membrane</keyword>
<dbReference type="InterPro" id="IPR003691">
    <property type="entry name" value="FluC"/>
</dbReference>
<dbReference type="PANTHER" id="PTHR28259:SF1">
    <property type="entry name" value="FLUORIDE EXPORT PROTEIN 1-RELATED"/>
    <property type="match status" value="1"/>
</dbReference>
<evidence type="ECO:0000256" key="8">
    <source>
        <dbReference type="ARBA" id="ARBA00023136"/>
    </source>
</evidence>
<comment type="catalytic activity">
    <reaction evidence="11">
        <text>fluoride(in) = fluoride(out)</text>
        <dbReference type="Rhea" id="RHEA:76159"/>
        <dbReference type="ChEBI" id="CHEBI:17051"/>
    </reaction>
    <physiologicalReaction direction="left-to-right" evidence="11">
        <dbReference type="Rhea" id="RHEA:76160"/>
    </physiologicalReaction>
</comment>
<evidence type="ECO:0000256" key="2">
    <source>
        <dbReference type="ARBA" id="ARBA00022475"/>
    </source>
</evidence>
<evidence type="ECO:0000256" key="9">
    <source>
        <dbReference type="ARBA" id="ARBA00023303"/>
    </source>
</evidence>
<dbReference type="RefSeq" id="WP_115469184.1">
    <property type="nucleotide sequence ID" value="NZ_QKRA01000010.1"/>
</dbReference>
<evidence type="ECO:0000256" key="3">
    <source>
        <dbReference type="ARBA" id="ARBA00022519"/>
    </source>
</evidence>
<keyword evidence="9 12" id="KW-0407">Ion channel</keyword>
<dbReference type="GO" id="GO:0140114">
    <property type="term" value="P:cellular detoxification of fluoride"/>
    <property type="evidence" value="ECO:0007669"/>
    <property type="project" value="UniProtKB-UniRule"/>
</dbReference>
<keyword evidence="5 12" id="KW-1133">Transmembrane helix</keyword>
<feature type="transmembrane region" description="Helical" evidence="12">
    <location>
        <begin position="67"/>
        <end position="87"/>
    </location>
</feature>
<dbReference type="GO" id="GO:0005886">
    <property type="term" value="C:plasma membrane"/>
    <property type="evidence" value="ECO:0007669"/>
    <property type="project" value="UniProtKB-SubCell"/>
</dbReference>
<keyword evidence="12" id="KW-0813">Transport</keyword>
<feature type="binding site" evidence="12">
    <location>
        <position position="77"/>
    </location>
    <ligand>
        <name>Na(+)</name>
        <dbReference type="ChEBI" id="CHEBI:29101"/>
        <note>structural</note>
    </ligand>
</feature>
<dbReference type="GO" id="GO:0046872">
    <property type="term" value="F:metal ion binding"/>
    <property type="evidence" value="ECO:0007669"/>
    <property type="project" value="UniProtKB-KW"/>
</dbReference>
<dbReference type="AlphaFoldDB" id="A0A370U5I8"/>
<protein>
    <recommendedName>
        <fullName evidence="12">Fluoride-specific ion channel FluC</fullName>
    </recommendedName>
</protein>
<evidence type="ECO:0000256" key="5">
    <source>
        <dbReference type="ARBA" id="ARBA00022989"/>
    </source>
</evidence>
<evidence type="ECO:0000256" key="11">
    <source>
        <dbReference type="ARBA" id="ARBA00035585"/>
    </source>
</evidence>
<evidence type="ECO:0000256" key="6">
    <source>
        <dbReference type="ARBA" id="ARBA00023053"/>
    </source>
</evidence>
<dbReference type="Pfam" id="PF02537">
    <property type="entry name" value="CRCB"/>
    <property type="match status" value="1"/>
</dbReference>
<evidence type="ECO:0000256" key="12">
    <source>
        <dbReference type="HAMAP-Rule" id="MF_00454"/>
    </source>
</evidence>
<keyword evidence="2 12" id="KW-1003">Cell membrane</keyword>
<keyword evidence="8 12" id="KW-0472">Membrane</keyword>
<comment type="caution">
    <text evidence="13">The sequence shown here is derived from an EMBL/GenBank/DDBJ whole genome shotgun (WGS) entry which is preliminary data.</text>
</comment>
<gene>
    <name evidence="12 13" type="primary">crcB</name>
    <name evidence="12" type="synonym">fluC</name>
    <name evidence="13" type="ORF">DN730_16150</name>
</gene>
<evidence type="ECO:0000256" key="4">
    <source>
        <dbReference type="ARBA" id="ARBA00022692"/>
    </source>
</evidence>
<comment type="similarity">
    <text evidence="10 12">Belongs to the fluoride channel Fluc/FEX (TC 1.A.43) family.</text>
</comment>
<organism evidence="13 14">
    <name type="scientific">Marinomonas piezotolerans</name>
    <dbReference type="NCBI Taxonomy" id="2213058"/>
    <lineage>
        <taxon>Bacteria</taxon>
        <taxon>Pseudomonadati</taxon>
        <taxon>Pseudomonadota</taxon>
        <taxon>Gammaproteobacteria</taxon>
        <taxon>Oceanospirillales</taxon>
        <taxon>Oceanospirillaceae</taxon>
        <taxon>Marinomonas</taxon>
    </lineage>
</organism>
<evidence type="ECO:0000313" key="14">
    <source>
        <dbReference type="Proteomes" id="UP000254326"/>
    </source>
</evidence>
<sequence length="123" mass="13278">MMYIMIALGGAVGALCRFGATKWINNLWGQHFPLATMSINILGSFLMGMAFVVISEKMPSLEPLRPLIMVGFLGAFTTFSTFSLEIVSLLNQQAWLSAVSYLSLSCLLGVLALIAGIGLARLF</sequence>
<keyword evidence="4 12" id="KW-0812">Transmembrane</keyword>
<dbReference type="GO" id="GO:0062054">
    <property type="term" value="F:fluoride channel activity"/>
    <property type="evidence" value="ECO:0007669"/>
    <property type="project" value="UniProtKB-UniRule"/>
</dbReference>
<keyword evidence="7 12" id="KW-0406">Ion transport</keyword>
<dbReference type="HAMAP" id="MF_00454">
    <property type="entry name" value="FluC"/>
    <property type="match status" value="1"/>
</dbReference>
<comment type="subcellular location">
    <subcellularLocation>
        <location evidence="1 12">Cell membrane</location>
        <topology evidence="1 12">Multi-pass membrane protein</topology>
    </subcellularLocation>
</comment>
<feature type="binding site" evidence="12">
    <location>
        <position position="74"/>
    </location>
    <ligand>
        <name>Na(+)</name>
        <dbReference type="ChEBI" id="CHEBI:29101"/>
        <note>structural</note>
    </ligand>
</feature>
<feature type="transmembrane region" description="Helical" evidence="12">
    <location>
        <begin position="35"/>
        <end position="55"/>
    </location>
</feature>